<feature type="region of interest" description="Disordered" evidence="5">
    <location>
        <begin position="141"/>
        <end position="178"/>
    </location>
</feature>
<feature type="region of interest" description="Disordered" evidence="5">
    <location>
        <begin position="196"/>
        <end position="236"/>
    </location>
</feature>
<gene>
    <name evidence="7" type="ORF">CBR_g23153</name>
</gene>
<feature type="compositionally biased region" description="Polar residues" evidence="5">
    <location>
        <begin position="141"/>
        <end position="161"/>
    </location>
</feature>
<keyword evidence="2 6" id="KW-0812">Transmembrane</keyword>
<evidence type="ECO:0000256" key="6">
    <source>
        <dbReference type="SAM" id="Phobius"/>
    </source>
</evidence>
<evidence type="ECO:0000313" key="8">
    <source>
        <dbReference type="Proteomes" id="UP000265515"/>
    </source>
</evidence>
<organism evidence="7 8">
    <name type="scientific">Chara braunii</name>
    <name type="common">Braun's stonewort</name>
    <dbReference type="NCBI Taxonomy" id="69332"/>
    <lineage>
        <taxon>Eukaryota</taxon>
        <taxon>Viridiplantae</taxon>
        <taxon>Streptophyta</taxon>
        <taxon>Charophyceae</taxon>
        <taxon>Charales</taxon>
        <taxon>Characeae</taxon>
        <taxon>Chara</taxon>
    </lineage>
</organism>
<dbReference type="AlphaFoldDB" id="A0A388L3Q2"/>
<evidence type="ECO:0000256" key="3">
    <source>
        <dbReference type="ARBA" id="ARBA00022989"/>
    </source>
</evidence>
<comment type="subcellular location">
    <subcellularLocation>
        <location evidence="1">Membrane</location>
        <topology evidence="1">Multi-pass membrane protein</topology>
    </subcellularLocation>
</comment>
<evidence type="ECO:0000256" key="4">
    <source>
        <dbReference type="ARBA" id="ARBA00023136"/>
    </source>
</evidence>
<feature type="transmembrane region" description="Helical" evidence="6">
    <location>
        <begin position="376"/>
        <end position="395"/>
    </location>
</feature>
<feature type="transmembrane region" description="Helical" evidence="6">
    <location>
        <begin position="350"/>
        <end position="369"/>
    </location>
</feature>
<evidence type="ECO:0000256" key="1">
    <source>
        <dbReference type="ARBA" id="ARBA00004141"/>
    </source>
</evidence>
<accession>A0A388L3Q2</accession>
<dbReference type="PANTHER" id="PTHR30249:SF0">
    <property type="entry name" value="PLASTIDAL GLYCOLATE_GLYCERATE TRANSLOCATOR 1, CHLOROPLASTIC"/>
    <property type="match status" value="1"/>
</dbReference>
<dbReference type="Gramene" id="GBG76939">
    <property type="protein sequence ID" value="GBG76939"/>
    <property type="gene ID" value="CBR_g23153"/>
</dbReference>
<dbReference type="Proteomes" id="UP000265515">
    <property type="component" value="Unassembled WGS sequence"/>
</dbReference>
<keyword evidence="8" id="KW-1185">Reference proteome</keyword>
<protein>
    <submittedName>
        <fullName evidence="7">Uncharacterized protein</fullName>
    </submittedName>
</protein>
<dbReference type="STRING" id="69332.A0A388L3Q2"/>
<evidence type="ECO:0000256" key="5">
    <source>
        <dbReference type="SAM" id="MobiDB-lite"/>
    </source>
</evidence>
<dbReference type="PANTHER" id="PTHR30249">
    <property type="entry name" value="PUTATIVE SEROTONIN TRANSPORTER"/>
    <property type="match status" value="1"/>
</dbReference>
<reference evidence="7 8" key="1">
    <citation type="journal article" date="2018" name="Cell">
        <title>The Chara Genome: Secondary Complexity and Implications for Plant Terrestrialization.</title>
        <authorList>
            <person name="Nishiyama T."/>
            <person name="Sakayama H."/>
            <person name="Vries J.D."/>
            <person name="Buschmann H."/>
            <person name="Saint-Marcoux D."/>
            <person name="Ullrich K.K."/>
            <person name="Haas F.B."/>
            <person name="Vanderstraeten L."/>
            <person name="Becker D."/>
            <person name="Lang D."/>
            <person name="Vosolsobe S."/>
            <person name="Rombauts S."/>
            <person name="Wilhelmsson P.K.I."/>
            <person name="Janitza P."/>
            <person name="Kern R."/>
            <person name="Heyl A."/>
            <person name="Rumpler F."/>
            <person name="Villalobos L.I.A.C."/>
            <person name="Clay J.M."/>
            <person name="Skokan R."/>
            <person name="Toyoda A."/>
            <person name="Suzuki Y."/>
            <person name="Kagoshima H."/>
            <person name="Schijlen E."/>
            <person name="Tajeshwar N."/>
            <person name="Catarino B."/>
            <person name="Hetherington A.J."/>
            <person name="Saltykova A."/>
            <person name="Bonnot C."/>
            <person name="Breuninger H."/>
            <person name="Symeonidi A."/>
            <person name="Radhakrishnan G.V."/>
            <person name="Van Nieuwerburgh F."/>
            <person name="Deforce D."/>
            <person name="Chang C."/>
            <person name="Karol K.G."/>
            <person name="Hedrich R."/>
            <person name="Ulvskov P."/>
            <person name="Glockner G."/>
            <person name="Delwiche C.F."/>
            <person name="Petrasek J."/>
            <person name="Van de Peer Y."/>
            <person name="Friml J."/>
            <person name="Beilby M."/>
            <person name="Dolan L."/>
            <person name="Kohara Y."/>
            <person name="Sugano S."/>
            <person name="Fujiyama A."/>
            <person name="Delaux P.-M."/>
            <person name="Quint M."/>
            <person name="TheiBen G."/>
            <person name="Hagemann M."/>
            <person name="Harholt J."/>
            <person name="Dunand C."/>
            <person name="Zachgo S."/>
            <person name="Langdale J."/>
            <person name="Maumus F."/>
            <person name="Straeten D.V.D."/>
            <person name="Gould S.B."/>
            <person name="Rensing S.A."/>
        </authorList>
    </citation>
    <scope>NUCLEOTIDE SEQUENCE [LARGE SCALE GENOMIC DNA]</scope>
    <source>
        <strain evidence="7 8">S276</strain>
    </source>
</reference>
<dbReference type="EMBL" id="BFEA01000256">
    <property type="protein sequence ID" value="GBG76939.1"/>
    <property type="molecule type" value="Genomic_DNA"/>
</dbReference>
<proteinExistence type="predicted"/>
<feature type="compositionally biased region" description="Acidic residues" evidence="5">
    <location>
        <begin position="211"/>
        <end position="224"/>
    </location>
</feature>
<dbReference type="GO" id="GO:0016020">
    <property type="term" value="C:membrane"/>
    <property type="evidence" value="ECO:0007669"/>
    <property type="project" value="UniProtKB-SubCell"/>
</dbReference>
<sequence>MALLSTMAASPSSKMLLPHGVVSGSPVSSPSLKLPPPNSNFFFLNFPPSSSKTPCNCIAGMSGMQPSQVSSMASAVPVSLTRYRSRYLSHLSSLVPPARLRIASPNSTSSLCENLNMFNPVPSAGLSTAQIILSRRSGTGSALSSKYSASQTRQISLATRTRGSRGFKVPLPQAHPSSSASAAAGRLCALCMAQPPSSLSNSEVEKKQEGKEEEEKDGEEEEEGVGSYGREEGKGGRSFAGRLRVLGGQNAPRLGVSGQHRLRYSCRSRFPNGSGPAEVPRAGLGLPEGPGKVSCRGRGVMLGGAAANDRAMVSEPGLGQVKDATHLIVSLGLFLLLDKFLKKLFLDAGIRFPSALFGMFCIFTCLITLDVIVPKFAALIVAFFSPANLFIQRWLPLFYVPSLVMLPIAVQGIPAAAGAKIMLILRAMLIFSVLFQF</sequence>
<evidence type="ECO:0000313" key="7">
    <source>
        <dbReference type="EMBL" id="GBG76939.1"/>
    </source>
</evidence>
<evidence type="ECO:0000256" key="2">
    <source>
        <dbReference type="ARBA" id="ARBA00022692"/>
    </source>
</evidence>
<keyword evidence="4 6" id="KW-0472">Membrane</keyword>
<dbReference type="OrthoDB" id="2502820at2759"/>
<keyword evidence="3 6" id="KW-1133">Transmembrane helix</keyword>
<name>A0A388L3Q2_CHABU</name>
<feature type="transmembrane region" description="Helical" evidence="6">
    <location>
        <begin position="415"/>
        <end position="435"/>
    </location>
</feature>
<comment type="caution">
    <text evidence="7">The sequence shown here is derived from an EMBL/GenBank/DDBJ whole genome shotgun (WGS) entry which is preliminary data.</text>
</comment>
<dbReference type="InterPro" id="IPR007300">
    <property type="entry name" value="CidB/LrgB"/>
</dbReference>